<evidence type="ECO:0000313" key="1">
    <source>
        <dbReference type="EMBL" id="MBD2344172.1"/>
    </source>
</evidence>
<dbReference type="EMBL" id="JACJRF010000010">
    <property type="protein sequence ID" value="MBD2344172.1"/>
    <property type="molecule type" value="Genomic_DNA"/>
</dbReference>
<sequence length="339" mass="37132">MQIQSFPDGSPTETDLLLFQSITDNTYRKARFNQLAGKNEWKAIISNYSASNYDKLIDTASGDITITLPLVSIGEIEVFNISGRAFIDTQGKPYNGIVYQSSNLALQGTNKYFRLIYINDSIGWYPIESELNPIGIFAGGSSLLLEGSLTDTSGNNRVVTPVTNTPAIVTGLDDKPTIRFSGASVEELSLSPFLGGTTGATLYIVFTPNNDDQYNLIKTTSSDDYWRFSGNGAGYFGTFRSSRFEAYPPGMPTTGSHLISIHATNGNYEVIQNNTSKGVRTDNTYTPGDRFRIADDGKRYAGDISLLLVYPFYIAPSANNHSTNIQTIKSKFPSLPFTP</sequence>
<dbReference type="Proteomes" id="UP000607281">
    <property type="component" value="Unassembled WGS sequence"/>
</dbReference>
<gene>
    <name evidence="1" type="ORF">H6G18_08420</name>
</gene>
<accession>A0ABR8CPR6</accession>
<name>A0ABR8CPR6_9NOST</name>
<evidence type="ECO:0000313" key="2">
    <source>
        <dbReference type="Proteomes" id="UP000607281"/>
    </source>
</evidence>
<dbReference type="RefSeq" id="WP_190406630.1">
    <property type="nucleotide sequence ID" value="NZ_JACJRF010000010.1"/>
</dbReference>
<keyword evidence="2" id="KW-1185">Reference proteome</keyword>
<protein>
    <submittedName>
        <fullName evidence="1">Uncharacterized protein</fullName>
    </submittedName>
</protein>
<organism evidence="1 2">
    <name type="scientific">Anabaena subtropica FACHB-260</name>
    <dbReference type="NCBI Taxonomy" id="2692884"/>
    <lineage>
        <taxon>Bacteria</taxon>
        <taxon>Bacillati</taxon>
        <taxon>Cyanobacteriota</taxon>
        <taxon>Cyanophyceae</taxon>
        <taxon>Nostocales</taxon>
        <taxon>Nostocaceae</taxon>
        <taxon>Anabaena</taxon>
    </lineage>
</organism>
<reference evidence="1 2" key="1">
    <citation type="journal article" date="2020" name="ISME J.">
        <title>Comparative genomics reveals insights into cyanobacterial evolution and habitat adaptation.</title>
        <authorList>
            <person name="Chen M.Y."/>
            <person name="Teng W.K."/>
            <person name="Zhao L."/>
            <person name="Hu C.X."/>
            <person name="Zhou Y.K."/>
            <person name="Han B.P."/>
            <person name="Song L.R."/>
            <person name="Shu W.S."/>
        </authorList>
    </citation>
    <scope>NUCLEOTIDE SEQUENCE [LARGE SCALE GENOMIC DNA]</scope>
    <source>
        <strain evidence="1 2">FACHB-260</strain>
    </source>
</reference>
<comment type="caution">
    <text evidence="1">The sequence shown here is derived from an EMBL/GenBank/DDBJ whole genome shotgun (WGS) entry which is preliminary data.</text>
</comment>
<proteinExistence type="predicted"/>